<dbReference type="Ensembl" id="ENSMMOT00000017128.1">
    <property type="protein sequence ID" value="ENSMMOP00000016851.1"/>
    <property type="gene ID" value="ENSMMOG00000012828.1"/>
</dbReference>
<dbReference type="STRING" id="94237.ENSMMOP00000016851"/>
<comment type="function">
    <text evidence="12">This enzyme catalyzes the hydrolysis of the N-terminal peptide bond of an N-acetylated peptide to generate an N-acetylated amino acid and a peptide with a free N-terminus. It preferentially cleaves off Ac-Ala, Ac-Met and Ac-Ser. Also, involved in the degradation of oxidized and glycated proteins.</text>
</comment>
<keyword evidence="8" id="KW-0378">Hydrolase</keyword>
<evidence type="ECO:0000256" key="11">
    <source>
        <dbReference type="ARBA" id="ARBA00032596"/>
    </source>
</evidence>
<feature type="domain" description="Acylamino-acid-releasing enzyme N-terminal" evidence="14">
    <location>
        <begin position="24"/>
        <end position="414"/>
    </location>
</feature>
<dbReference type="Gene3D" id="3.40.50.1820">
    <property type="entry name" value="alpha/beta hydrolase"/>
    <property type="match status" value="1"/>
</dbReference>
<evidence type="ECO:0000256" key="9">
    <source>
        <dbReference type="ARBA" id="ARBA00022990"/>
    </source>
</evidence>
<dbReference type="GO" id="GO:0004252">
    <property type="term" value="F:serine-type endopeptidase activity"/>
    <property type="evidence" value="ECO:0007669"/>
    <property type="project" value="InterPro"/>
</dbReference>
<dbReference type="GO" id="GO:0006508">
    <property type="term" value="P:proteolysis"/>
    <property type="evidence" value="ECO:0007669"/>
    <property type="project" value="InterPro"/>
</dbReference>
<evidence type="ECO:0000313" key="16">
    <source>
        <dbReference type="Proteomes" id="UP000261620"/>
    </source>
</evidence>
<evidence type="ECO:0000256" key="7">
    <source>
        <dbReference type="ARBA" id="ARBA00022490"/>
    </source>
</evidence>
<comment type="catalytic activity">
    <reaction evidence="1">
        <text>Cleavage of an N-acetyl or N-formyl amino acid from the N-terminus of a polypeptide.</text>
        <dbReference type="EC" id="3.4.19.1"/>
    </reaction>
</comment>
<name>A0A3Q3WHH2_MOLML</name>
<comment type="subcellular location">
    <subcellularLocation>
        <location evidence="2">Cytoplasm</location>
    </subcellularLocation>
</comment>
<dbReference type="FunFam" id="3.40.50.1820:FF:000043">
    <property type="entry name" value="acylamino-acid-releasing enzyme"/>
    <property type="match status" value="1"/>
</dbReference>
<feature type="domain" description="Peptidase S9 prolyl oligopeptidase catalytic" evidence="13">
    <location>
        <begin position="487"/>
        <end position="686"/>
    </location>
</feature>
<evidence type="ECO:0000256" key="1">
    <source>
        <dbReference type="ARBA" id="ARBA00000721"/>
    </source>
</evidence>
<evidence type="ECO:0000313" key="15">
    <source>
        <dbReference type="Ensembl" id="ENSMMOP00000016851.1"/>
    </source>
</evidence>
<dbReference type="GO" id="GO:0005737">
    <property type="term" value="C:cytoplasm"/>
    <property type="evidence" value="ECO:0007669"/>
    <property type="project" value="UniProtKB-SubCell"/>
</dbReference>
<comment type="subunit">
    <text evidence="4">Homotetramer.</text>
</comment>
<dbReference type="FunFam" id="2.120.10.30:FF:000189">
    <property type="entry name" value="Acylaminoacyl-peptide hydrolase"/>
    <property type="match status" value="1"/>
</dbReference>
<dbReference type="AlphaFoldDB" id="A0A3Q3WHH2"/>
<dbReference type="Gene3D" id="2.120.10.30">
    <property type="entry name" value="TolB, C-terminal domain"/>
    <property type="match status" value="1"/>
</dbReference>
<evidence type="ECO:0000256" key="2">
    <source>
        <dbReference type="ARBA" id="ARBA00004496"/>
    </source>
</evidence>
<evidence type="ECO:0000256" key="6">
    <source>
        <dbReference type="ARBA" id="ARBA00018421"/>
    </source>
</evidence>
<dbReference type="OMA" id="QEIATPF"/>
<dbReference type="Proteomes" id="UP000261620">
    <property type="component" value="Unplaced"/>
</dbReference>
<evidence type="ECO:0000259" key="13">
    <source>
        <dbReference type="Pfam" id="PF00326"/>
    </source>
</evidence>
<sequence length="686" mass="77056">MLSFSDDCMCVDITLFCLLYLAEWSQRDLERNENVKFCRQYIVFHDDKSVVYSGASGNCTEIKGELLSKDSPSGEMKAVVRECKIKGEDKQFLEIWSKNIKMKSINLTALKKHGKVYDDEQFGCLVWSHSETHLLYVAEKKRPKAESFFQVLLWFHSTFSFLSLQGEQFVYHEDWGEALVSKSCPVLCVLDIEGDNVSVLEGVPENISPGQAFWAPGDTGVVFVGWYHEPFRLGLKYCPNRRSCLFYVDLMGGKCEKLSSGISAVCSPRLSPDQCRIVYLEFSVYGPHMQCSRLCMYDWYTKKTSVVVDVVKQPGEDGFTGIYSSQLSPKCWSADSQRIVVGSPQCSRKELLVVDISTGSITSLTSGSDVGNYCLLNIERDLMVVSCSSPNCPPNLRVGFLPARDSQEEVVWVTLEDSQTLPDIEWQILTFTPPPEQDNSQYPGLDFEALLIKPKEVKDGVKLPLVVIPHEHNMYTDACVLFFVFLVFYLVNYRGSLGFGQDSILSLPGNVGTQDVKDVQFAVESVLKRGEFDPKKVVVSGGSHGGFLACHLIGQYPGFYKACVARNPVTNLASMIGSTDIPDWCMVEAGYDYSTDNLPDPVVWEQLLNKSPIKHIAQVQTPVLLTLGEDDKRVPNKQGIEYYRALKAKQVPVRLLWYPENNHSLAKVDAESDGFMNIALWIIQHL</sequence>
<protein>
    <recommendedName>
        <fullName evidence="6">Acylamino-acid-releasing enzyme</fullName>
        <ecNumber evidence="5">3.4.19.1</ecNumber>
    </recommendedName>
    <alternativeName>
        <fullName evidence="11">Acyl-peptide hydrolase</fullName>
    </alternativeName>
    <alternativeName>
        <fullName evidence="10">Acylaminoacyl-peptidase</fullName>
    </alternativeName>
</protein>
<dbReference type="EC" id="3.4.19.1" evidence="5"/>
<accession>A0A3Q3WHH2</accession>
<dbReference type="SUPFAM" id="SSF53474">
    <property type="entry name" value="alpha/beta-Hydrolases"/>
    <property type="match status" value="1"/>
</dbReference>
<dbReference type="InterPro" id="IPR002471">
    <property type="entry name" value="Pept_S9_AS"/>
</dbReference>
<proteinExistence type="inferred from homology"/>
<evidence type="ECO:0000256" key="10">
    <source>
        <dbReference type="ARBA" id="ARBA00032284"/>
    </source>
</evidence>
<dbReference type="PROSITE" id="PS00708">
    <property type="entry name" value="PRO_ENDOPEP_SER"/>
    <property type="match status" value="1"/>
</dbReference>
<keyword evidence="7" id="KW-0963">Cytoplasm</keyword>
<evidence type="ECO:0000256" key="3">
    <source>
        <dbReference type="ARBA" id="ARBA00010040"/>
    </source>
</evidence>
<evidence type="ECO:0000256" key="4">
    <source>
        <dbReference type="ARBA" id="ARBA00011881"/>
    </source>
</evidence>
<dbReference type="PANTHER" id="PTHR42776">
    <property type="entry name" value="SERINE PEPTIDASE S9 FAMILY MEMBER"/>
    <property type="match status" value="1"/>
</dbReference>
<dbReference type="GO" id="GO:0008242">
    <property type="term" value="F:omega peptidase activity"/>
    <property type="evidence" value="ECO:0007669"/>
    <property type="project" value="UniProtKB-EC"/>
</dbReference>
<dbReference type="PANTHER" id="PTHR42776:SF16">
    <property type="entry name" value="ACYLAMINO-ACID-RELEASING ENZYME"/>
    <property type="match status" value="1"/>
</dbReference>
<reference evidence="15" key="1">
    <citation type="submission" date="2025-08" db="UniProtKB">
        <authorList>
            <consortium name="Ensembl"/>
        </authorList>
    </citation>
    <scope>IDENTIFICATION</scope>
</reference>
<keyword evidence="16" id="KW-1185">Reference proteome</keyword>
<dbReference type="Pfam" id="PF00326">
    <property type="entry name" value="Peptidase_S9"/>
    <property type="match status" value="1"/>
</dbReference>
<evidence type="ECO:0000256" key="8">
    <source>
        <dbReference type="ARBA" id="ARBA00022801"/>
    </source>
</evidence>
<dbReference type="InterPro" id="IPR001375">
    <property type="entry name" value="Peptidase_S9_cat"/>
</dbReference>
<dbReference type="SUPFAM" id="SSF50993">
    <property type="entry name" value="Peptidase/esterase 'gauge' domain"/>
    <property type="match status" value="1"/>
</dbReference>
<evidence type="ECO:0000256" key="12">
    <source>
        <dbReference type="ARBA" id="ARBA00045885"/>
    </source>
</evidence>
<evidence type="ECO:0000259" key="14">
    <source>
        <dbReference type="Pfam" id="PF19283"/>
    </source>
</evidence>
<dbReference type="InterPro" id="IPR011042">
    <property type="entry name" value="6-blade_b-propeller_TolB-like"/>
</dbReference>
<dbReference type="InterPro" id="IPR029058">
    <property type="entry name" value="AB_hydrolase_fold"/>
</dbReference>
<keyword evidence="9" id="KW-0007">Acetylation</keyword>
<dbReference type="Pfam" id="PF19283">
    <property type="entry name" value="APEH_N"/>
    <property type="match status" value="1"/>
</dbReference>
<organism evidence="15 16">
    <name type="scientific">Mola mola</name>
    <name type="common">Ocean sunfish</name>
    <name type="synonym">Tetraodon mola</name>
    <dbReference type="NCBI Taxonomy" id="94237"/>
    <lineage>
        <taxon>Eukaryota</taxon>
        <taxon>Metazoa</taxon>
        <taxon>Chordata</taxon>
        <taxon>Craniata</taxon>
        <taxon>Vertebrata</taxon>
        <taxon>Euteleostomi</taxon>
        <taxon>Actinopterygii</taxon>
        <taxon>Neopterygii</taxon>
        <taxon>Teleostei</taxon>
        <taxon>Neoteleostei</taxon>
        <taxon>Acanthomorphata</taxon>
        <taxon>Eupercaria</taxon>
        <taxon>Tetraodontiformes</taxon>
        <taxon>Molidae</taxon>
        <taxon>Mola</taxon>
    </lineage>
</organism>
<evidence type="ECO:0000256" key="5">
    <source>
        <dbReference type="ARBA" id="ARBA00012917"/>
    </source>
</evidence>
<reference evidence="15" key="2">
    <citation type="submission" date="2025-09" db="UniProtKB">
        <authorList>
            <consortium name="Ensembl"/>
        </authorList>
    </citation>
    <scope>IDENTIFICATION</scope>
</reference>
<comment type="similarity">
    <text evidence="3">Belongs to the peptidase S9C family.</text>
</comment>
<dbReference type="InterPro" id="IPR045550">
    <property type="entry name" value="AARE_N"/>
</dbReference>